<protein>
    <submittedName>
        <fullName evidence="2">Uncharacterized protein</fullName>
    </submittedName>
</protein>
<reference evidence="2 3" key="1">
    <citation type="submission" date="2016-08" db="EMBL/GenBank/DDBJ databases">
        <title>Genomes of anaerobic fungi encode conserved fungal cellulosomes for biomass hydrolysis.</title>
        <authorList>
            <consortium name="DOE Joint Genome Institute"/>
            <person name="Haitjema C.H."/>
            <person name="Gilmore S.P."/>
            <person name="Henske J.K."/>
            <person name="Solomon K.V."/>
            <person name="De Groot R."/>
            <person name="Kuo A."/>
            <person name="Mondo S.J."/>
            <person name="Salamov A.A."/>
            <person name="Labutti K."/>
            <person name="Zhao Z."/>
            <person name="Chiniquy J."/>
            <person name="Barry K."/>
            <person name="Brewer H.M."/>
            <person name="Purvine S.O."/>
            <person name="Wright A.T."/>
            <person name="Boxma B."/>
            <person name="Van Alen T."/>
            <person name="Hackstein J.H."/>
            <person name="Baker S.E."/>
            <person name="Grigoriev I.V."/>
            <person name="O'Malley M.A."/>
        </authorList>
    </citation>
    <scope>NUCLEOTIDE SEQUENCE [LARGE SCALE GENOMIC DNA]</scope>
    <source>
        <strain evidence="3">finn</strain>
    </source>
</reference>
<accession>A0A1Y1V8K9</accession>
<reference evidence="2 3" key="2">
    <citation type="submission" date="2016-08" db="EMBL/GenBank/DDBJ databases">
        <title>Pervasive Adenine N6-methylation of Active Genes in Fungi.</title>
        <authorList>
            <consortium name="DOE Joint Genome Institute"/>
            <person name="Mondo S.J."/>
            <person name="Dannebaum R.O."/>
            <person name="Kuo R.C."/>
            <person name="Labutti K."/>
            <person name="Haridas S."/>
            <person name="Kuo A."/>
            <person name="Salamov A."/>
            <person name="Ahrendt S.R."/>
            <person name="Lipzen A."/>
            <person name="Sullivan W."/>
            <person name="Andreopoulos W.B."/>
            <person name="Clum A."/>
            <person name="Lindquist E."/>
            <person name="Daum C."/>
            <person name="Ramamoorthy G.K."/>
            <person name="Gryganskyi A."/>
            <person name="Culley D."/>
            <person name="Magnuson J.K."/>
            <person name="James T.Y."/>
            <person name="O'Malley M.A."/>
            <person name="Stajich J.E."/>
            <person name="Spatafora J.W."/>
            <person name="Visel A."/>
            <person name="Grigoriev I.V."/>
        </authorList>
    </citation>
    <scope>NUCLEOTIDE SEQUENCE [LARGE SCALE GENOMIC DNA]</scope>
    <source>
        <strain evidence="3">finn</strain>
    </source>
</reference>
<evidence type="ECO:0000313" key="3">
    <source>
        <dbReference type="Proteomes" id="UP000193719"/>
    </source>
</evidence>
<feature type="transmembrane region" description="Helical" evidence="1">
    <location>
        <begin position="17"/>
        <end position="39"/>
    </location>
</feature>
<feature type="transmembrane region" description="Helical" evidence="1">
    <location>
        <begin position="59"/>
        <end position="79"/>
    </location>
</feature>
<evidence type="ECO:0000256" key="1">
    <source>
        <dbReference type="SAM" id="Phobius"/>
    </source>
</evidence>
<keyword evidence="1" id="KW-0812">Transmembrane</keyword>
<keyword evidence="1" id="KW-1133">Transmembrane helix</keyword>
<dbReference type="EMBL" id="MCFH01000022">
    <property type="protein sequence ID" value="ORX49963.1"/>
    <property type="molecule type" value="Genomic_DNA"/>
</dbReference>
<sequence length="80" mass="9393">MIISYILLLSFNSVSEFFLFLILSTSTLSTKAIDLILYLRDLYKINHCIKVTNYNQHNITFFFLLPSTLTPHFLTFIKIN</sequence>
<organism evidence="2 3">
    <name type="scientific">Piromyces finnis</name>
    <dbReference type="NCBI Taxonomy" id="1754191"/>
    <lineage>
        <taxon>Eukaryota</taxon>
        <taxon>Fungi</taxon>
        <taxon>Fungi incertae sedis</taxon>
        <taxon>Chytridiomycota</taxon>
        <taxon>Chytridiomycota incertae sedis</taxon>
        <taxon>Neocallimastigomycetes</taxon>
        <taxon>Neocallimastigales</taxon>
        <taxon>Neocallimastigaceae</taxon>
        <taxon>Piromyces</taxon>
    </lineage>
</organism>
<evidence type="ECO:0000313" key="2">
    <source>
        <dbReference type="EMBL" id="ORX49963.1"/>
    </source>
</evidence>
<name>A0A1Y1V8K9_9FUNG</name>
<keyword evidence="1" id="KW-0472">Membrane</keyword>
<comment type="caution">
    <text evidence="2">The sequence shown here is derived from an EMBL/GenBank/DDBJ whole genome shotgun (WGS) entry which is preliminary data.</text>
</comment>
<dbReference type="Proteomes" id="UP000193719">
    <property type="component" value="Unassembled WGS sequence"/>
</dbReference>
<dbReference type="AlphaFoldDB" id="A0A1Y1V8K9"/>
<gene>
    <name evidence="2" type="ORF">BCR36DRAFT_62289</name>
</gene>
<keyword evidence="3" id="KW-1185">Reference proteome</keyword>
<proteinExistence type="predicted"/>